<dbReference type="GO" id="GO:0043015">
    <property type="term" value="F:gamma-tubulin binding"/>
    <property type="evidence" value="ECO:0007669"/>
    <property type="project" value="InterPro"/>
</dbReference>
<evidence type="ECO:0000313" key="8">
    <source>
        <dbReference type="EMBL" id="KAG0669946.1"/>
    </source>
</evidence>
<keyword evidence="2 5" id="KW-0963">Cytoplasm</keyword>
<dbReference type="GO" id="GO:0051321">
    <property type="term" value="P:meiotic cell cycle"/>
    <property type="evidence" value="ECO:0007669"/>
    <property type="project" value="TreeGrafter"/>
</dbReference>
<proteinExistence type="inferred from homology"/>
<evidence type="ECO:0000256" key="4">
    <source>
        <dbReference type="ARBA" id="ARBA00023212"/>
    </source>
</evidence>
<dbReference type="PANTHER" id="PTHR19302">
    <property type="entry name" value="GAMMA TUBULIN COMPLEX PROTEIN"/>
    <property type="match status" value="1"/>
</dbReference>
<dbReference type="InterPro" id="IPR041470">
    <property type="entry name" value="GCP_N"/>
</dbReference>
<accession>A0A9P6WC47</accession>
<dbReference type="GO" id="GO:0000278">
    <property type="term" value="P:mitotic cell cycle"/>
    <property type="evidence" value="ECO:0007669"/>
    <property type="project" value="TreeGrafter"/>
</dbReference>
<dbReference type="Pfam" id="PF17681">
    <property type="entry name" value="GCP_N_terminal"/>
    <property type="match status" value="1"/>
</dbReference>
<organism evidence="8 9">
    <name type="scientific">Maudiozyma exigua</name>
    <name type="common">Yeast</name>
    <name type="synonym">Kazachstania exigua</name>
    <dbReference type="NCBI Taxonomy" id="34358"/>
    <lineage>
        <taxon>Eukaryota</taxon>
        <taxon>Fungi</taxon>
        <taxon>Dikarya</taxon>
        <taxon>Ascomycota</taxon>
        <taxon>Saccharomycotina</taxon>
        <taxon>Saccharomycetes</taxon>
        <taxon>Saccharomycetales</taxon>
        <taxon>Saccharomycetaceae</taxon>
        <taxon>Maudiozyma</taxon>
    </lineage>
</organism>
<dbReference type="InterPro" id="IPR042241">
    <property type="entry name" value="GCP_C_sf"/>
</dbReference>
<dbReference type="GO" id="GO:0007020">
    <property type="term" value="P:microtubule nucleation"/>
    <property type="evidence" value="ECO:0007669"/>
    <property type="project" value="InterPro"/>
</dbReference>
<feature type="domain" description="Gamma tubulin complex component C-terminal" evidence="6">
    <location>
        <begin position="478"/>
        <end position="842"/>
    </location>
</feature>
<dbReference type="Gene3D" id="1.20.120.1900">
    <property type="entry name" value="Gamma-tubulin complex, C-terminal domain"/>
    <property type="match status" value="1"/>
</dbReference>
<evidence type="ECO:0000256" key="2">
    <source>
        <dbReference type="ARBA" id="ARBA00022490"/>
    </source>
</evidence>
<dbReference type="PANTHER" id="PTHR19302:SF33">
    <property type="entry name" value="GAMMA-TUBULIN COMPLEX COMPONENT 5"/>
    <property type="match status" value="1"/>
</dbReference>
<evidence type="ECO:0000259" key="6">
    <source>
        <dbReference type="Pfam" id="PF04130"/>
    </source>
</evidence>
<evidence type="ECO:0000256" key="1">
    <source>
        <dbReference type="ARBA" id="ARBA00010337"/>
    </source>
</evidence>
<evidence type="ECO:0000256" key="5">
    <source>
        <dbReference type="RuleBase" id="RU363050"/>
    </source>
</evidence>
<dbReference type="EMBL" id="PUHR01000030">
    <property type="protein sequence ID" value="KAG0669946.1"/>
    <property type="molecule type" value="Genomic_DNA"/>
</dbReference>
<dbReference type="GO" id="GO:0031122">
    <property type="term" value="P:cytoplasmic microtubule organization"/>
    <property type="evidence" value="ECO:0007669"/>
    <property type="project" value="TreeGrafter"/>
</dbReference>
<gene>
    <name evidence="8" type="primary">SPC98</name>
    <name evidence="8" type="ORF">C6P45_003110</name>
</gene>
<name>A0A9P6WC47_MAUEX</name>
<sequence>MDVQRKLSELVKLIAPPTASFYNINETSKAILEVLQLPARSVPRLESVLYRMKSKLGITTQDEPVWKIFENALYPLTGMTEPQEIIIYLNQNYNKLHDSIIKQKTALHGGITMTIDPNAIETYQNENIDKSYLAPSVYAESFETLDKFSDKRSLVSSMHNYNVNAMSNNSTLKELMLPYYSKTLSENDIIKMIPYTLLGITSDMFPIKSEMIIIPSSIPNSMSGTLHLLFEGGLIYRNISSRIEYYKHVNISPLKQALILEMEKYMNEYSGLVNKLTTSDRSCDLSELYTNLYDSIIQLRTCYYIMHKFQISRGDELLSLFNRLMKHGDRSIQTVCSKFYHYLIRLYYKYLKDWLLIGKLDDTYMDEFFIKRDPNTNGLNFIIPFNFEKQRIPKFLTKNTAYNIFIIGKSYHLITTFCQELQWANNFSQKYSYRYNALDCTSRNFSGDLIDLVNEQYLEIVEFCSHILRTKYYYEEVLYMLKNILLMGRGDFMDMIFSKSQDVLSQQVNQLRNYAFTRILQDSIEESSLRNALRKVDNNFIVEKIDARLLNMGQNLLGWDVFTLDYIVHPPLSTILNINRTDGRKEYLQIFNFLWRFKRIEFFGNESMLKNRELIRSFKKHTSFTPFNRDVRTKLSKLSILRSQIQQFNYKIENYYSQFIIEQNFDSLIKKLKFNEYENDSNSIISTNFVSGNIKFDGILLPEGDLSIFGVTKDDSKIVYDSLNIDELYSLHNEFLDNILQHKLFSSMEQGKHSNQPYSRSLIFIFEEILKFIDSYSTLCEIAYHIFLQINLRNNDEVNASIEKFNEKSNETVYYYKQFQRATKIYIADLRDDGDEQLRHLSRHLR</sequence>
<dbReference type="GO" id="GO:0000922">
    <property type="term" value="C:spindle pole"/>
    <property type="evidence" value="ECO:0007669"/>
    <property type="project" value="InterPro"/>
</dbReference>
<evidence type="ECO:0000256" key="3">
    <source>
        <dbReference type="ARBA" id="ARBA00022701"/>
    </source>
</evidence>
<feature type="domain" description="Gamma tubulin complex component protein N-terminal" evidence="7">
    <location>
        <begin position="191"/>
        <end position="471"/>
    </location>
</feature>
<comment type="similarity">
    <text evidence="1 5">Belongs to the TUBGCP family.</text>
</comment>
<dbReference type="GO" id="GO:0000930">
    <property type="term" value="C:gamma-tubulin complex"/>
    <property type="evidence" value="ECO:0007669"/>
    <property type="project" value="TreeGrafter"/>
</dbReference>
<dbReference type="OrthoDB" id="5860513at2759"/>
<dbReference type="InterPro" id="IPR007259">
    <property type="entry name" value="GCP"/>
</dbReference>
<comment type="caution">
    <text evidence="8">The sequence shown here is derived from an EMBL/GenBank/DDBJ whole genome shotgun (WGS) entry which is preliminary data.</text>
</comment>
<comment type="subcellular location">
    <subcellularLocation>
        <location evidence="5">Cytoplasm</location>
        <location evidence="5">Cytoskeleton</location>
        <location evidence="5">Microtubule organizing center</location>
    </subcellularLocation>
</comment>
<dbReference type="Pfam" id="PF04130">
    <property type="entry name" value="GCP_C_terminal"/>
    <property type="match status" value="1"/>
</dbReference>
<dbReference type="GO" id="GO:0005816">
    <property type="term" value="C:spindle pole body"/>
    <property type="evidence" value="ECO:0007669"/>
    <property type="project" value="UniProtKB-ARBA"/>
</dbReference>
<dbReference type="InterPro" id="IPR040457">
    <property type="entry name" value="GCP_C"/>
</dbReference>
<evidence type="ECO:0000259" key="7">
    <source>
        <dbReference type="Pfam" id="PF17681"/>
    </source>
</evidence>
<evidence type="ECO:0000313" key="9">
    <source>
        <dbReference type="Proteomes" id="UP000750334"/>
    </source>
</evidence>
<keyword evidence="4 5" id="KW-0206">Cytoskeleton</keyword>
<keyword evidence="9" id="KW-1185">Reference proteome</keyword>
<dbReference type="GO" id="GO:0005874">
    <property type="term" value="C:microtubule"/>
    <property type="evidence" value="ECO:0007669"/>
    <property type="project" value="UniProtKB-KW"/>
</dbReference>
<dbReference type="AlphaFoldDB" id="A0A9P6WC47"/>
<keyword evidence="3 5" id="KW-0493">Microtubule</keyword>
<reference evidence="8 9" key="1">
    <citation type="submission" date="2020-11" db="EMBL/GenBank/DDBJ databases">
        <title>Kefir isolates.</title>
        <authorList>
            <person name="Marcisauskas S."/>
            <person name="Kim Y."/>
            <person name="Blasche S."/>
        </authorList>
    </citation>
    <scope>NUCLEOTIDE SEQUENCE [LARGE SCALE GENOMIC DNA]</scope>
    <source>
        <strain evidence="8 9">OG2</strain>
    </source>
</reference>
<dbReference type="Proteomes" id="UP000750334">
    <property type="component" value="Unassembled WGS sequence"/>
</dbReference>
<dbReference type="GO" id="GO:0051225">
    <property type="term" value="P:spindle assembly"/>
    <property type="evidence" value="ECO:0007669"/>
    <property type="project" value="TreeGrafter"/>
</dbReference>
<protein>
    <recommendedName>
        <fullName evidence="5">Spindle pole body component</fullName>
    </recommendedName>
</protein>
<dbReference type="GO" id="GO:0051011">
    <property type="term" value="F:microtubule minus-end binding"/>
    <property type="evidence" value="ECO:0007669"/>
    <property type="project" value="TreeGrafter"/>
</dbReference>